<dbReference type="OrthoDB" id="2020115at2759"/>
<evidence type="ECO:0000313" key="2">
    <source>
        <dbReference type="EMBL" id="CAA7389072.1"/>
    </source>
</evidence>
<sequence>MAAAWFSSRTVPLLQLPFVSSPTAALSHSQSSQPIHRACSPSSSSFSSRRCVAWRGGFRLGYRFSTEESSDDEESDGEEQGFDQAVSLFNSGDYHRCHDFLEELWYEAEEPTRTLIHGILQCAVGFHHLFNQNHRGAMMELGEGLCKLRKMDFDDGPFFRFEREISVALEFIYQTQKELAACTNDLCLAMDGSERSYQLLGSFAAGQRLYSLETDPCGSSYIAFDPEGHYIVQKPERVKIPTLQATEEHLKACENLY</sequence>
<accession>A0A7I8JYM5</accession>
<evidence type="ECO:0000313" key="1">
    <source>
        <dbReference type="EMBL" id="CAA2614689.1"/>
    </source>
</evidence>
<dbReference type="EMBL" id="LR746264">
    <property type="protein sequence ID" value="CAA7389072.1"/>
    <property type="molecule type" value="Genomic_DNA"/>
</dbReference>
<dbReference type="EMBL" id="LR743588">
    <property type="protein sequence ID" value="CAA2614689.1"/>
    <property type="molecule type" value="Genomic_DNA"/>
</dbReference>
<dbReference type="InterPro" id="IPR023203">
    <property type="entry name" value="TTHA0068_sf"/>
</dbReference>
<dbReference type="PANTHER" id="PTHR34796">
    <property type="entry name" value="EXPRESSED PROTEIN"/>
    <property type="match status" value="1"/>
</dbReference>
<gene>
    <name evidence="1" type="ORF">SI7747_01001063</name>
    <name evidence="2" type="ORF">SI8410_01001179</name>
</gene>
<organism evidence="2 3">
    <name type="scientific">Spirodela intermedia</name>
    <name type="common">Intermediate duckweed</name>
    <dbReference type="NCBI Taxonomy" id="51605"/>
    <lineage>
        <taxon>Eukaryota</taxon>
        <taxon>Viridiplantae</taxon>
        <taxon>Streptophyta</taxon>
        <taxon>Embryophyta</taxon>
        <taxon>Tracheophyta</taxon>
        <taxon>Spermatophyta</taxon>
        <taxon>Magnoliopsida</taxon>
        <taxon>Liliopsida</taxon>
        <taxon>Araceae</taxon>
        <taxon>Lemnoideae</taxon>
        <taxon>Spirodela</taxon>
    </lineage>
</organism>
<dbReference type="SUPFAM" id="SSF140663">
    <property type="entry name" value="TTHA0068-like"/>
    <property type="match status" value="1"/>
</dbReference>
<reference evidence="2" key="1">
    <citation type="submission" date="2020-02" db="EMBL/GenBank/DDBJ databases">
        <authorList>
            <person name="Scholz U."/>
            <person name="Mascher M."/>
            <person name="Fiebig A."/>
        </authorList>
    </citation>
    <scope>NUCLEOTIDE SEQUENCE</scope>
</reference>
<evidence type="ECO:0000313" key="3">
    <source>
        <dbReference type="Proteomes" id="UP000663760"/>
    </source>
</evidence>
<dbReference type="Proteomes" id="UP000663760">
    <property type="component" value="Chromosome 1"/>
</dbReference>
<keyword evidence="3" id="KW-1185">Reference proteome</keyword>
<protein>
    <submittedName>
        <fullName evidence="2">Uncharacterized protein</fullName>
    </submittedName>
</protein>
<dbReference type="AlphaFoldDB" id="A0A7I8JYM5"/>
<dbReference type="PANTHER" id="PTHR34796:SF1">
    <property type="entry name" value="EXPRESSED PROTEIN"/>
    <property type="match status" value="1"/>
</dbReference>
<dbReference type="InterPro" id="IPR005500">
    <property type="entry name" value="DUF309"/>
</dbReference>
<dbReference type="Pfam" id="PF03745">
    <property type="entry name" value="DUF309"/>
    <property type="match status" value="1"/>
</dbReference>
<name>A0A7I8JYM5_SPIIN</name>
<dbReference type="Gene3D" id="1.10.3450.10">
    <property type="entry name" value="TTHA0068-like"/>
    <property type="match status" value="1"/>
</dbReference>
<proteinExistence type="predicted"/>